<name>A0A3D9HYW1_9BACL</name>
<keyword evidence="3 5" id="KW-0378">Hydrolase</keyword>
<comment type="caution">
    <text evidence="7">The sequence shown here is derived from an EMBL/GenBank/DDBJ whole genome shotgun (WGS) entry which is preliminary data.</text>
</comment>
<evidence type="ECO:0000256" key="3">
    <source>
        <dbReference type="ARBA" id="ARBA00022801"/>
    </source>
</evidence>
<keyword evidence="8" id="KW-1185">Reference proteome</keyword>
<evidence type="ECO:0000313" key="8">
    <source>
        <dbReference type="Proteomes" id="UP000256869"/>
    </source>
</evidence>
<evidence type="ECO:0000256" key="5">
    <source>
        <dbReference type="HAMAP-Rule" id="MF_01256"/>
    </source>
</evidence>
<keyword evidence="4 5" id="KW-0862">Zinc</keyword>
<dbReference type="InterPro" id="IPR007344">
    <property type="entry name" value="GrpB/CoaE"/>
</dbReference>
<proteinExistence type="inferred from homology"/>
<sequence>MSYSSERWPKWAVEEVRLAEANPKWLTIGESMISRLENQLMPYGISGFEHIGSTAIPGLPAKPIIDIMAQATSFSGLPRIVEALSAEEWKFVPPELDLRAYRRFFVKVDEDRRVAHLHLFLLGEPRYEEQLIFREALLERREWAMAYGQFKVELAERYRNDREAYTQAKGSFVEKILHEKKVKVTRQVSTDVRFPIGPYRFEGAVSEQQRTDWISDIADLPARLNVALEGLNAEQLDTPYRPDGWTVRQVTHHIADSHLNSFMRFKLALTEEQPAIRPYFEDRWALLADTAQAPLELSTTLIAALHERWVYLLRSMSDADYARTFFHPESLKVSRLDYALGNYSWHGRHHVGHITSLRDRMGW</sequence>
<dbReference type="GO" id="GO:0005737">
    <property type="term" value="C:cytoplasm"/>
    <property type="evidence" value="ECO:0007669"/>
    <property type="project" value="UniProtKB-SubCell"/>
</dbReference>
<feature type="binding site" evidence="5">
    <location>
        <position position="350"/>
    </location>
    <ligand>
        <name>Zn(2+)</name>
        <dbReference type="ChEBI" id="CHEBI:29105"/>
    </ligand>
</feature>
<dbReference type="EMBL" id="QRDY01000022">
    <property type="protein sequence ID" value="RED54692.1"/>
    <property type="molecule type" value="Genomic_DNA"/>
</dbReference>
<evidence type="ECO:0000256" key="1">
    <source>
        <dbReference type="ARBA" id="ARBA00022490"/>
    </source>
</evidence>
<dbReference type="GO" id="GO:0016740">
    <property type="term" value="F:transferase activity"/>
    <property type="evidence" value="ECO:0007669"/>
    <property type="project" value="UniProtKB-KW"/>
</dbReference>
<dbReference type="InterPro" id="IPR043519">
    <property type="entry name" value="NT_sf"/>
</dbReference>
<feature type="binding site" evidence="5">
    <location>
        <position position="346"/>
    </location>
    <ligand>
        <name>Zn(2+)</name>
        <dbReference type="ChEBI" id="CHEBI:29105"/>
    </ligand>
</feature>
<dbReference type="NCBIfam" id="NF009807">
    <property type="entry name" value="PRK13291.1"/>
    <property type="match status" value="1"/>
</dbReference>
<dbReference type="InterPro" id="IPR024775">
    <property type="entry name" value="DinB-like"/>
</dbReference>
<evidence type="ECO:0000313" key="7">
    <source>
        <dbReference type="EMBL" id="RED54692.1"/>
    </source>
</evidence>
<dbReference type="HAMAP" id="MF_01256">
    <property type="entry name" value="YfiT_hydrol"/>
    <property type="match status" value="1"/>
</dbReference>
<dbReference type="SUPFAM" id="SSF81301">
    <property type="entry name" value="Nucleotidyltransferase"/>
    <property type="match status" value="1"/>
</dbReference>
<dbReference type="GO" id="GO:0008270">
    <property type="term" value="F:zinc ion binding"/>
    <property type="evidence" value="ECO:0007669"/>
    <property type="project" value="UniProtKB-UniRule"/>
</dbReference>
<reference evidence="7 8" key="1">
    <citation type="submission" date="2018-07" db="EMBL/GenBank/DDBJ databases">
        <title>Genomic Encyclopedia of Type Strains, Phase III (KMG-III): the genomes of soil and plant-associated and newly described type strains.</title>
        <authorList>
            <person name="Whitman W."/>
        </authorList>
    </citation>
    <scope>NUCLEOTIDE SEQUENCE [LARGE SCALE GENOMIC DNA]</scope>
    <source>
        <strain evidence="7 8">CECT 8236</strain>
    </source>
</reference>
<dbReference type="SUPFAM" id="SSF109854">
    <property type="entry name" value="DinB/YfiT-like putative metalloenzymes"/>
    <property type="match status" value="1"/>
</dbReference>
<feature type="binding site" evidence="5">
    <location>
        <position position="253"/>
    </location>
    <ligand>
        <name>Zn(2+)</name>
        <dbReference type="ChEBI" id="CHEBI:29105"/>
    </ligand>
</feature>
<gene>
    <name evidence="7" type="ORF">DFP95_12217</name>
</gene>
<dbReference type="InterPro" id="IPR034660">
    <property type="entry name" value="DinB/YfiT-like"/>
</dbReference>
<keyword evidence="2 5" id="KW-0479">Metal-binding</keyword>
<dbReference type="InterPro" id="IPR023774">
    <property type="entry name" value="Put_metal_dep_hydrolase_YfiT"/>
</dbReference>
<dbReference type="Pfam" id="PF12867">
    <property type="entry name" value="DinB_2"/>
    <property type="match status" value="1"/>
</dbReference>
<protein>
    <recommendedName>
        <fullName evidence="5">Putative metal-dependent hydrolase DFP95_12217</fullName>
        <ecNumber evidence="5">3.-.-.-</ecNumber>
    </recommendedName>
</protein>
<evidence type="ECO:0000256" key="4">
    <source>
        <dbReference type="ARBA" id="ARBA00022833"/>
    </source>
</evidence>
<dbReference type="Gene3D" id="1.20.120.450">
    <property type="entry name" value="dinb family like domain"/>
    <property type="match status" value="1"/>
</dbReference>
<comment type="function">
    <text evidence="5">Possible metal-dependent hydrolase.</text>
</comment>
<dbReference type="AlphaFoldDB" id="A0A3D9HYW1"/>
<dbReference type="EC" id="3.-.-.-" evidence="5"/>
<dbReference type="PANTHER" id="PTHR34822">
    <property type="entry name" value="GRPB DOMAIN PROTEIN (AFU_ORTHOLOGUE AFUA_1G01530)"/>
    <property type="match status" value="1"/>
</dbReference>
<dbReference type="PANTHER" id="PTHR34822:SF1">
    <property type="entry name" value="GRPB FAMILY PROTEIN"/>
    <property type="match status" value="1"/>
</dbReference>
<evidence type="ECO:0000256" key="2">
    <source>
        <dbReference type="ARBA" id="ARBA00022723"/>
    </source>
</evidence>
<comment type="subunit">
    <text evidence="5">Homodimer.</text>
</comment>
<accession>A0A3D9HYW1</accession>
<organism evidence="7 8">
    <name type="scientific">Cohnella lupini</name>
    <dbReference type="NCBI Taxonomy" id="1294267"/>
    <lineage>
        <taxon>Bacteria</taxon>
        <taxon>Bacillati</taxon>
        <taxon>Bacillota</taxon>
        <taxon>Bacilli</taxon>
        <taxon>Bacillales</taxon>
        <taxon>Paenibacillaceae</taxon>
        <taxon>Cohnella</taxon>
    </lineage>
</organism>
<comment type="cofactor">
    <cofactor evidence="5">
        <name>Zn(2+)</name>
        <dbReference type="ChEBI" id="CHEBI:29105"/>
    </cofactor>
    <text evidence="5">Binds 1 zinc ion per subunit.</text>
</comment>
<comment type="subcellular location">
    <subcellularLocation>
        <location evidence="5">Cytoplasm</location>
    </subcellularLocation>
</comment>
<keyword evidence="1 5" id="KW-0963">Cytoplasm</keyword>
<dbReference type="Pfam" id="PF04229">
    <property type="entry name" value="GrpB"/>
    <property type="match status" value="1"/>
</dbReference>
<feature type="domain" description="DinB-like" evidence="6">
    <location>
        <begin position="221"/>
        <end position="354"/>
    </location>
</feature>
<dbReference type="Gene3D" id="3.30.460.10">
    <property type="entry name" value="Beta Polymerase, domain 2"/>
    <property type="match status" value="1"/>
</dbReference>
<keyword evidence="7" id="KW-0808">Transferase</keyword>
<evidence type="ECO:0000259" key="6">
    <source>
        <dbReference type="Pfam" id="PF12867"/>
    </source>
</evidence>
<dbReference type="GO" id="GO:0016787">
    <property type="term" value="F:hydrolase activity"/>
    <property type="evidence" value="ECO:0007669"/>
    <property type="project" value="UniProtKB-UniRule"/>
</dbReference>
<dbReference type="Proteomes" id="UP000256869">
    <property type="component" value="Unassembled WGS sequence"/>
</dbReference>
<comment type="similarity">
    <text evidence="5">Belongs to the metal hydrolase YfiT family.</text>
</comment>